<protein>
    <submittedName>
        <fullName evidence="1">Uncharacterized protein</fullName>
    </submittedName>
</protein>
<evidence type="ECO:0000313" key="1">
    <source>
        <dbReference type="EMBL" id="QHS91230.1"/>
    </source>
</evidence>
<name>A0A6C0BGL4_9ZZZZ</name>
<organism evidence="1">
    <name type="scientific">viral metagenome</name>
    <dbReference type="NCBI Taxonomy" id="1070528"/>
    <lineage>
        <taxon>unclassified sequences</taxon>
        <taxon>metagenomes</taxon>
        <taxon>organismal metagenomes</taxon>
    </lineage>
</organism>
<proteinExistence type="predicted"/>
<reference evidence="1" key="1">
    <citation type="journal article" date="2020" name="Nature">
        <title>Giant virus diversity and host interactions through global metagenomics.</title>
        <authorList>
            <person name="Schulz F."/>
            <person name="Roux S."/>
            <person name="Paez-Espino D."/>
            <person name="Jungbluth S."/>
            <person name="Walsh D.A."/>
            <person name="Denef V.J."/>
            <person name="McMahon K.D."/>
            <person name="Konstantinidis K.T."/>
            <person name="Eloe-Fadrosh E.A."/>
            <person name="Kyrpides N.C."/>
            <person name="Woyke T."/>
        </authorList>
    </citation>
    <scope>NUCLEOTIDE SEQUENCE</scope>
    <source>
        <strain evidence="1">GVMAG-M-3300013004-44</strain>
    </source>
</reference>
<accession>A0A6C0BGL4</accession>
<dbReference type="AlphaFoldDB" id="A0A6C0BGL4"/>
<dbReference type="EMBL" id="MN739156">
    <property type="protein sequence ID" value="QHS91230.1"/>
    <property type="molecule type" value="Genomic_DNA"/>
</dbReference>
<sequence>MRAFAAVVDSPVAVARAERGPAKGISGEPYEVIGFAM</sequence>